<dbReference type="InterPro" id="IPR038144">
    <property type="entry name" value="IPI"/>
</dbReference>
<dbReference type="InterPro" id="IPR020481">
    <property type="entry name" value="Intracell_prot_inh_BsuPI"/>
</dbReference>
<evidence type="ECO:0000259" key="2">
    <source>
        <dbReference type="Pfam" id="PF12690"/>
    </source>
</evidence>
<name>A0A7W9SLE7_ARMRO</name>
<dbReference type="AlphaFoldDB" id="A0A7W9SLE7"/>
<reference evidence="3 4" key="1">
    <citation type="submission" date="2020-08" db="EMBL/GenBank/DDBJ databases">
        <title>Genomic Encyclopedia of Type Strains, Phase IV (KMG-IV): sequencing the most valuable type-strain genomes for metagenomic binning, comparative biology and taxonomic classification.</title>
        <authorList>
            <person name="Goeker M."/>
        </authorList>
    </citation>
    <scope>NUCLEOTIDE SEQUENCE [LARGE SCALE GENOMIC DNA]</scope>
    <source>
        <strain evidence="3 4">DSM 23562</strain>
    </source>
</reference>
<evidence type="ECO:0000256" key="1">
    <source>
        <dbReference type="SAM" id="MobiDB-lite"/>
    </source>
</evidence>
<comment type="caution">
    <text evidence="3">The sequence shown here is derived from an EMBL/GenBank/DDBJ whole genome shotgun (WGS) entry which is preliminary data.</text>
</comment>
<dbReference type="RefSeq" id="WP_184191784.1">
    <property type="nucleotide sequence ID" value="NZ_JACHGW010000001.1"/>
</dbReference>
<dbReference type="Pfam" id="PF12690">
    <property type="entry name" value="BsuPI"/>
    <property type="match status" value="2"/>
</dbReference>
<organism evidence="3 4">
    <name type="scientific">Armatimonas rosea</name>
    <dbReference type="NCBI Taxonomy" id="685828"/>
    <lineage>
        <taxon>Bacteria</taxon>
        <taxon>Bacillati</taxon>
        <taxon>Armatimonadota</taxon>
        <taxon>Armatimonadia</taxon>
        <taxon>Armatimonadales</taxon>
        <taxon>Armatimonadaceae</taxon>
        <taxon>Armatimonas</taxon>
    </lineage>
</organism>
<accession>A0A7W9SLE7</accession>
<feature type="domain" description="Intracellular proteinase inhibitor BsuPI" evidence="2">
    <location>
        <begin position="12"/>
        <end position="108"/>
    </location>
</feature>
<feature type="region of interest" description="Disordered" evidence="1">
    <location>
        <begin position="125"/>
        <end position="156"/>
    </location>
</feature>
<dbReference type="Gene3D" id="2.60.40.2360">
    <property type="entry name" value="Intracellular proteinase inhibitor BsuPI"/>
    <property type="match status" value="2"/>
</dbReference>
<protein>
    <recommendedName>
        <fullName evidence="2">Intracellular proteinase inhibitor BsuPI domain-containing protein</fullName>
    </recommendedName>
</protein>
<sequence length="274" mass="30787">MQRGLTQNIVTDRSQYPPQRAVELTVRLTNGSPSLVTYQIGVRREYEITVRDSRTRKVVWTWSRNKPAPPSTEIRLAPGQWREHKELWDRRDDSGRRVPEGTYEIELVHLPFREAVSTQVYLAERGQGGDPGVPSPPGTPKGRGPQLQATLQTDRRTARVGESVRLTYTVTNTGDQPAVLTFPTGNQYDLEVRRRPEPNARYREGALTIWQYSRGRSFIQSFTRLSLAPGEKKVFTESWTVPPGTPAGTYDLVGYLPTPATQKSAEAVGALTIL</sequence>
<feature type="domain" description="Intracellular proteinase inhibitor BsuPI" evidence="2">
    <location>
        <begin position="152"/>
        <end position="257"/>
    </location>
</feature>
<keyword evidence="4" id="KW-1185">Reference proteome</keyword>
<evidence type="ECO:0000313" key="4">
    <source>
        <dbReference type="Proteomes" id="UP000520814"/>
    </source>
</evidence>
<dbReference type="Proteomes" id="UP000520814">
    <property type="component" value="Unassembled WGS sequence"/>
</dbReference>
<gene>
    <name evidence="3" type="ORF">HNQ39_000071</name>
</gene>
<proteinExistence type="predicted"/>
<dbReference type="EMBL" id="JACHGW010000001">
    <property type="protein sequence ID" value="MBB6048309.1"/>
    <property type="molecule type" value="Genomic_DNA"/>
</dbReference>
<evidence type="ECO:0000313" key="3">
    <source>
        <dbReference type="EMBL" id="MBB6048309.1"/>
    </source>
</evidence>